<name>A0A5A7PWH6_STRAF</name>
<protein>
    <submittedName>
        <fullName evidence="2">DNA repair protein RecO</fullName>
    </submittedName>
</protein>
<proteinExistence type="predicted"/>
<evidence type="ECO:0000313" key="3">
    <source>
        <dbReference type="Proteomes" id="UP000325081"/>
    </source>
</evidence>
<feature type="compositionally biased region" description="Polar residues" evidence="1">
    <location>
        <begin position="1"/>
        <end position="12"/>
    </location>
</feature>
<feature type="region of interest" description="Disordered" evidence="1">
    <location>
        <begin position="1"/>
        <end position="23"/>
    </location>
</feature>
<comment type="caution">
    <text evidence="2">The sequence shown here is derived from an EMBL/GenBank/DDBJ whole genome shotgun (WGS) entry which is preliminary data.</text>
</comment>
<keyword evidence="3" id="KW-1185">Reference proteome</keyword>
<accession>A0A5A7PWH6</accession>
<dbReference type="Proteomes" id="UP000325081">
    <property type="component" value="Unassembled WGS sequence"/>
</dbReference>
<dbReference type="AlphaFoldDB" id="A0A5A7PWH6"/>
<evidence type="ECO:0000256" key="1">
    <source>
        <dbReference type="SAM" id="MobiDB-lite"/>
    </source>
</evidence>
<dbReference type="EMBL" id="BKCP01005261">
    <property type="protein sequence ID" value="GER36998.1"/>
    <property type="molecule type" value="Genomic_DNA"/>
</dbReference>
<reference evidence="3" key="1">
    <citation type="journal article" date="2019" name="Curr. Biol.">
        <title>Genome Sequence of Striga asiatica Provides Insight into the Evolution of Plant Parasitism.</title>
        <authorList>
            <person name="Yoshida S."/>
            <person name="Kim S."/>
            <person name="Wafula E.K."/>
            <person name="Tanskanen J."/>
            <person name="Kim Y.M."/>
            <person name="Honaas L."/>
            <person name="Yang Z."/>
            <person name="Spallek T."/>
            <person name="Conn C.E."/>
            <person name="Ichihashi Y."/>
            <person name="Cheong K."/>
            <person name="Cui S."/>
            <person name="Der J.P."/>
            <person name="Gundlach H."/>
            <person name="Jiao Y."/>
            <person name="Hori C."/>
            <person name="Ishida J.K."/>
            <person name="Kasahara H."/>
            <person name="Kiba T."/>
            <person name="Kim M.S."/>
            <person name="Koo N."/>
            <person name="Laohavisit A."/>
            <person name="Lee Y.H."/>
            <person name="Lumba S."/>
            <person name="McCourt P."/>
            <person name="Mortimer J.C."/>
            <person name="Mutuku J.M."/>
            <person name="Nomura T."/>
            <person name="Sasaki-Sekimoto Y."/>
            <person name="Seto Y."/>
            <person name="Wang Y."/>
            <person name="Wakatake T."/>
            <person name="Sakakibara H."/>
            <person name="Demura T."/>
            <person name="Yamaguchi S."/>
            <person name="Yoneyama K."/>
            <person name="Manabe R.I."/>
            <person name="Nelson D.C."/>
            <person name="Schulman A.H."/>
            <person name="Timko M.P."/>
            <person name="dePamphilis C.W."/>
            <person name="Choi D."/>
            <person name="Shirasu K."/>
        </authorList>
    </citation>
    <scope>NUCLEOTIDE SEQUENCE [LARGE SCALE GENOMIC DNA]</scope>
    <source>
        <strain evidence="3">cv. UVA1</strain>
    </source>
</reference>
<evidence type="ECO:0000313" key="2">
    <source>
        <dbReference type="EMBL" id="GER36998.1"/>
    </source>
</evidence>
<gene>
    <name evidence="2" type="ORF">STAS_13383</name>
</gene>
<feature type="region of interest" description="Disordered" evidence="1">
    <location>
        <begin position="113"/>
        <end position="140"/>
    </location>
</feature>
<sequence>MQTKPRVSTSKPQVPPDLAHRSHPISGKLYVNLIPYIQSSGPTPASPSTLYTLDVQRHESQRIVPREAARRRRRGGVGENAEEFEGGAGGVELVARVAGEVEAEGSVVVEHGGVGGAIDEGEDGVRRRRDGGGLDLGQGEVAAGLEDGARAGGGEEEKARGGAVEGAAELGSAAAVVDGKGKLRQSTAAAGDMKRRAAAAAAASIIHENLPARYSNQINKVFCFYRGRIRRVISAKEKKRFLVCCFSVQELKT</sequence>
<organism evidence="2 3">
    <name type="scientific">Striga asiatica</name>
    <name type="common">Asiatic witchweed</name>
    <name type="synonym">Buchnera asiatica</name>
    <dbReference type="NCBI Taxonomy" id="4170"/>
    <lineage>
        <taxon>Eukaryota</taxon>
        <taxon>Viridiplantae</taxon>
        <taxon>Streptophyta</taxon>
        <taxon>Embryophyta</taxon>
        <taxon>Tracheophyta</taxon>
        <taxon>Spermatophyta</taxon>
        <taxon>Magnoliopsida</taxon>
        <taxon>eudicotyledons</taxon>
        <taxon>Gunneridae</taxon>
        <taxon>Pentapetalae</taxon>
        <taxon>asterids</taxon>
        <taxon>lamiids</taxon>
        <taxon>Lamiales</taxon>
        <taxon>Orobanchaceae</taxon>
        <taxon>Buchnereae</taxon>
        <taxon>Striga</taxon>
    </lineage>
</organism>